<comment type="caution">
    <text evidence="2">The sequence shown here is derived from an EMBL/GenBank/DDBJ whole genome shotgun (WGS) entry which is preliminary data.</text>
</comment>
<dbReference type="EMBL" id="DYTV01000006">
    <property type="protein sequence ID" value="HJH10151.1"/>
    <property type="molecule type" value="Genomic_DNA"/>
</dbReference>
<gene>
    <name evidence="2" type="ORF">K8V30_00410</name>
</gene>
<organism evidence="2 3">
    <name type="scientific">Metalysinibacillus jejuensis</name>
    <dbReference type="NCBI Taxonomy" id="914327"/>
    <lineage>
        <taxon>Bacteria</taxon>
        <taxon>Bacillati</taxon>
        <taxon>Bacillota</taxon>
        <taxon>Bacilli</taxon>
        <taxon>Bacillales</taxon>
        <taxon>Caryophanaceae</taxon>
        <taxon>Metalysinibacillus</taxon>
    </lineage>
</organism>
<dbReference type="AlphaFoldDB" id="A0A921N926"/>
<feature type="transmembrane region" description="Helical" evidence="1">
    <location>
        <begin position="53"/>
        <end position="72"/>
    </location>
</feature>
<keyword evidence="1" id="KW-1133">Transmembrane helix</keyword>
<reference evidence="2" key="1">
    <citation type="journal article" date="2021" name="PeerJ">
        <title>Extensive microbial diversity within the chicken gut microbiome revealed by metagenomics and culture.</title>
        <authorList>
            <person name="Gilroy R."/>
            <person name="Ravi A."/>
            <person name="Getino M."/>
            <person name="Pursley I."/>
            <person name="Horton D.L."/>
            <person name="Alikhan N.F."/>
            <person name="Baker D."/>
            <person name="Gharbi K."/>
            <person name="Hall N."/>
            <person name="Watson M."/>
            <person name="Adriaenssens E.M."/>
            <person name="Foster-Nyarko E."/>
            <person name="Jarju S."/>
            <person name="Secka A."/>
            <person name="Antonio M."/>
            <person name="Oren A."/>
            <person name="Chaudhuri R.R."/>
            <person name="La Ragione R."/>
            <person name="Hildebrand F."/>
            <person name="Pallen M.J."/>
        </authorList>
    </citation>
    <scope>NUCLEOTIDE SEQUENCE</scope>
    <source>
        <strain evidence="2">CHK160-4876</strain>
    </source>
</reference>
<accession>A0A921N926</accession>
<name>A0A921N926_9BACL</name>
<protein>
    <submittedName>
        <fullName evidence="2">Uncharacterized protein</fullName>
    </submittedName>
</protein>
<dbReference type="Proteomes" id="UP000700212">
    <property type="component" value="Unassembled WGS sequence"/>
</dbReference>
<keyword evidence="1" id="KW-0472">Membrane</keyword>
<evidence type="ECO:0000313" key="3">
    <source>
        <dbReference type="Proteomes" id="UP000700212"/>
    </source>
</evidence>
<proteinExistence type="predicted"/>
<keyword evidence="1" id="KW-0812">Transmembrane</keyword>
<sequence length="426" mass="48769">MDDKQFEQRMQLAKKSYDRMTSSFNKEQVINQLHQPVAQVCQQPRRQKWRTPIAVIVTVASMVLLAIIIYSVPQETAISDEEKLIHLLEQKAKKMQKTLGLSDDAMTQLSVMQTIAHIKAENDSQFIEEAYTFYNEASADPFELPPSSQNFHMYGELTLAYNSDLWDGKLTDDLIQKAKAQHIELVTQNNESRFYLRLPAAMYDELDDNLKQIALHYQYGQLGEGNYTAQELQPILQAYERLLVKGENVVHDYANGLAFVLNDASPTTQDAIARGMYGEVAKEMYEKYPKGVSSDLLQYELVQQFNLTDQFNYTEFGRSIDANITVIQGLLYAYTPAMLATIRESLENTAIFYVFAKQQGIDVSSFVDSDYAIPQNFDITRATLEVRGHYEYGRVTLIFTTDNHTLTLPMYNEIVDNKLLWRIGKG</sequence>
<evidence type="ECO:0000313" key="2">
    <source>
        <dbReference type="EMBL" id="HJH10151.1"/>
    </source>
</evidence>
<evidence type="ECO:0000256" key="1">
    <source>
        <dbReference type="SAM" id="Phobius"/>
    </source>
</evidence>
<reference evidence="2" key="2">
    <citation type="submission" date="2021-09" db="EMBL/GenBank/DDBJ databases">
        <authorList>
            <person name="Gilroy R."/>
        </authorList>
    </citation>
    <scope>NUCLEOTIDE SEQUENCE</scope>
    <source>
        <strain evidence="2">CHK160-4876</strain>
    </source>
</reference>